<feature type="disulfide bond" evidence="11">
    <location>
        <begin position="388"/>
        <end position="398"/>
    </location>
</feature>
<comment type="subcellular location">
    <subcellularLocation>
        <location evidence="1">Membrane</location>
        <topology evidence="1">Single-pass membrane protein</topology>
    </subcellularLocation>
    <subcellularLocation>
        <location evidence="2">Secreted</location>
    </subcellularLocation>
</comment>
<comment type="caution">
    <text evidence="11">Lacks conserved residue(s) required for the propagation of feature annotation.</text>
</comment>
<feature type="disulfide bond" evidence="11">
    <location>
        <begin position="344"/>
        <end position="408"/>
    </location>
</feature>
<feature type="disulfide bond" evidence="11">
    <location>
        <begin position="709"/>
        <end position="719"/>
    </location>
</feature>
<feature type="disulfide bond" evidence="11">
    <location>
        <begin position="603"/>
        <end position="613"/>
    </location>
</feature>
<organism evidence="13 14">
    <name type="scientific">Polypterus senegalus</name>
    <name type="common">Senegal bichir</name>
    <dbReference type="NCBI Taxonomy" id="55291"/>
    <lineage>
        <taxon>Eukaryota</taxon>
        <taxon>Metazoa</taxon>
        <taxon>Chordata</taxon>
        <taxon>Craniata</taxon>
        <taxon>Vertebrata</taxon>
        <taxon>Euteleostomi</taxon>
        <taxon>Actinopterygii</taxon>
        <taxon>Polypteriformes</taxon>
        <taxon>Polypteridae</taxon>
        <taxon>Polypterus</taxon>
    </lineage>
</organism>
<dbReference type="Pfam" id="PF00530">
    <property type="entry name" value="SRCR"/>
    <property type="match status" value="8"/>
</dbReference>
<evidence type="ECO:0000256" key="11">
    <source>
        <dbReference type="PROSITE-ProRule" id="PRU00196"/>
    </source>
</evidence>
<keyword evidence="9 11" id="KW-1015">Disulfide bond</keyword>
<feature type="disulfide bond" evidence="11">
    <location>
        <begin position="238"/>
        <end position="302"/>
    </location>
</feature>
<keyword evidence="7" id="KW-1133">Transmembrane helix</keyword>
<feature type="disulfide bond" evidence="11">
    <location>
        <begin position="771"/>
        <end position="835"/>
    </location>
</feature>
<feature type="disulfide bond" evidence="11">
    <location>
        <begin position="72"/>
        <end position="82"/>
    </location>
</feature>
<evidence type="ECO:0000256" key="8">
    <source>
        <dbReference type="ARBA" id="ARBA00023136"/>
    </source>
</evidence>
<dbReference type="PROSITE" id="PS00420">
    <property type="entry name" value="SRCR_1"/>
    <property type="match status" value="3"/>
</dbReference>
<dbReference type="EMBL" id="JAATIS010009265">
    <property type="protein sequence ID" value="KAG2455962.1"/>
    <property type="molecule type" value="Genomic_DNA"/>
</dbReference>
<feature type="non-terminal residue" evidence="13">
    <location>
        <position position="909"/>
    </location>
</feature>
<dbReference type="PRINTS" id="PR00258">
    <property type="entry name" value="SPERACTRCPTR"/>
</dbReference>
<feature type="domain" description="SRCR" evidence="12">
    <location>
        <begin position="107"/>
        <end position="207"/>
    </location>
</feature>
<dbReference type="InterPro" id="IPR001190">
    <property type="entry name" value="SRCR"/>
</dbReference>
<accession>A0A8X7WSZ2</accession>
<feature type="domain" description="SRCR" evidence="12">
    <location>
        <begin position="640"/>
        <end position="740"/>
    </location>
</feature>
<keyword evidence="3" id="KW-0964">Secreted</keyword>
<feature type="disulfide bond" evidence="11">
    <location>
        <begin position="815"/>
        <end position="825"/>
    </location>
</feature>
<keyword evidence="8" id="KW-0472">Membrane</keyword>
<feature type="non-terminal residue" evidence="13">
    <location>
        <position position="1"/>
    </location>
</feature>
<evidence type="ECO:0000256" key="1">
    <source>
        <dbReference type="ARBA" id="ARBA00004167"/>
    </source>
</evidence>
<feature type="disulfide bond" evidence="11">
    <location>
        <begin position="450"/>
        <end position="514"/>
    </location>
</feature>
<feature type="disulfide bond" evidence="11">
    <location>
        <begin position="132"/>
        <end position="196"/>
    </location>
</feature>
<feature type="disulfide bond" evidence="11">
    <location>
        <begin position="41"/>
        <end position="102"/>
    </location>
</feature>
<feature type="domain" description="SRCR" evidence="12">
    <location>
        <begin position="319"/>
        <end position="419"/>
    </location>
</feature>
<evidence type="ECO:0000256" key="5">
    <source>
        <dbReference type="ARBA" id="ARBA00022729"/>
    </source>
</evidence>
<dbReference type="FunFam" id="3.10.250.10:FF:000004">
    <property type="entry name" value="Scavenger receptor cysteine-rich type 1 protein M130"/>
    <property type="match status" value="1"/>
</dbReference>
<comment type="caution">
    <text evidence="13">The sequence shown here is derived from an EMBL/GenBank/DDBJ whole genome shotgun (WGS) entry which is preliminary data.</text>
</comment>
<dbReference type="Proteomes" id="UP000886611">
    <property type="component" value="Unassembled WGS sequence"/>
</dbReference>
<evidence type="ECO:0000256" key="4">
    <source>
        <dbReference type="ARBA" id="ARBA00022692"/>
    </source>
</evidence>
<evidence type="ECO:0000259" key="12">
    <source>
        <dbReference type="PROSITE" id="PS50287"/>
    </source>
</evidence>
<feature type="disulfide bond" evidence="11">
    <location>
        <begin position="176"/>
        <end position="186"/>
    </location>
</feature>
<feature type="disulfide bond" evidence="11">
    <location>
        <begin position="784"/>
        <end position="845"/>
    </location>
</feature>
<name>A0A8X7WSZ2_POLSE</name>
<feature type="domain" description="SRCR" evidence="12">
    <location>
        <begin position="3"/>
        <end position="103"/>
    </location>
</feature>
<dbReference type="PANTHER" id="PTHR19331:SF22">
    <property type="entry name" value="DELETED IN MALIGNANT BRAIN TUMORS 1 PROTEIN"/>
    <property type="match status" value="1"/>
</dbReference>
<keyword evidence="10" id="KW-0325">Glycoprotein</keyword>
<dbReference type="SUPFAM" id="SSF56487">
    <property type="entry name" value="SRCR-like"/>
    <property type="match status" value="8"/>
</dbReference>
<evidence type="ECO:0000313" key="14">
    <source>
        <dbReference type="Proteomes" id="UP000886611"/>
    </source>
</evidence>
<keyword evidence="6" id="KW-0677">Repeat</keyword>
<dbReference type="SMART" id="SM00202">
    <property type="entry name" value="SR"/>
    <property type="match status" value="8"/>
</dbReference>
<evidence type="ECO:0000256" key="7">
    <source>
        <dbReference type="ARBA" id="ARBA00022989"/>
    </source>
</evidence>
<evidence type="ECO:0000256" key="9">
    <source>
        <dbReference type="ARBA" id="ARBA00023157"/>
    </source>
</evidence>
<dbReference type="FunFam" id="3.10.250.10:FF:000016">
    <property type="entry name" value="Scavenger receptor cysteine-rich protein type 12"/>
    <property type="match status" value="1"/>
</dbReference>
<evidence type="ECO:0000256" key="2">
    <source>
        <dbReference type="ARBA" id="ARBA00004613"/>
    </source>
</evidence>
<sequence>MNIRLVNGTSKCSGRVELLHKDQWGTVCDNGWDLTDAEVVCRQLGCDNAISAPGKAHFGKGSGLIWMDNVACKGNESSLALCEHNELGQHSCTAGEDAGVVCSGANIRLVNGNNNCSGRVELLYMDQWGTVCDDGWDLRDAYVVCRQLGCGYAISAPGNAHFGRGSGKIWMDDVSCSGRESSLLECGHNGLGKHNCASDEDAGVICSGARINIRLVNGTNKCSGRVELLHNDQWGTVCDDGWDLTDAEVVCRELDCGYAISAPGNAYFGKGNGQILMDDTVCNGNELSLMSCNHNSLGQHDCGPGEDAGVICSGVCTSIRLVNGTNECSGRVELLHMDQWGTVCDDGWDLTDAEVVCRQLDCGYAISAPGNAHFGKGSGQIWMDETVCRGNESSLLICGHNGLGKHNCGPQEDAGVICSEAAVDIRLVNGSNHCSGRLEMYYKNQWGMVCDNEWDLSDAHVVCRQLRCGYAVSAPGNAHFGEGDGPFWLDEVYCTGHERSLVLCGSKGLRKYDCHYTKNAGVICSDANIPISLLGGSNRCSGTVQLHYNNIPGGVTMSMLQYTKLPTANVICKQMNCGHGVSAMPGARFGQNPGQVWINHLECDGDEPSVAFCKSNGLGVDNHERREDFAVICSDSERHIRLVKGSDKCSGSLELNYTNQWEAICHEYWTMTEANVVCRELGCGYAIEAPINFSFGDVSHSFWYGEVWCTGNEPSLLGCNFKTKKDHWCNSGQNVGAVCSDHEISIRLVNGSDRCSGRVELFYKDHWGTVCDDEWDLNDAHVVCRQLGCGYAVSAPGEAHFGEGSGVIWMDQAYCRGNESSLVLCAHHGLGKHDCHPEEDAGVICSVSKARELVFSAVTDRAARLHLQSHVLFQFEGTLKMNCHSNVVQKSIQTYGGHENVLETDLQIK</sequence>
<feature type="disulfide bond" evidence="11">
    <location>
        <begin position="357"/>
        <end position="418"/>
    </location>
</feature>
<feature type="disulfide bond" evidence="11">
    <location>
        <begin position="463"/>
        <end position="524"/>
    </location>
</feature>
<feature type="domain" description="SRCR" evidence="12">
    <location>
        <begin position="425"/>
        <end position="525"/>
    </location>
</feature>
<gene>
    <name evidence="13" type="primary">Dmbt1_4</name>
    <name evidence="13" type="ORF">GTO96_0007361</name>
</gene>
<dbReference type="FunFam" id="3.10.250.10:FF:000002">
    <property type="entry name" value="Scavenger receptor cysteine-rich type 1 protein M130"/>
    <property type="match status" value="4"/>
</dbReference>
<dbReference type="AlphaFoldDB" id="A0A8X7WSZ2"/>
<feature type="disulfide bond" evidence="11">
    <location>
        <begin position="251"/>
        <end position="312"/>
    </location>
</feature>
<feature type="disulfide bond" evidence="11">
    <location>
        <begin position="678"/>
        <end position="739"/>
    </location>
</feature>
<dbReference type="InterPro" id="IPR036772">
    <property type="entry name" value="SRCR-like_dom_sf"/>
</dbReference>
<feature type="disulfide bond" evidence="11">
    <location>
        <begin position="145"/>
        <end position="206"/>
    </location>
</feature>
<feature type="disulfide bond" evidence="11">
    <location>
        <begin position="572"/>
        <end position="633"/>
    </location>
</feature>
<feature type="domain" description="SRCR" evidence="12">
    <location>
        <begin position="213"/>
        <end position="313"/>
    </location>
</feature>
<keyword evidence="4" id="KW-0812">Transmembrane</keyword>
<keyword evidence="14" id="KW-1185">Reference proteome</keyword>
<reference evidence="13 14" key="1">
    <citation type="journal article" date="2021" name="Cell">
        <title>Tracing the genetic footprints of vertebrate landing in non-teleost ray-finned fishes.</title>
        <authorList>
            <person name="Bi X."/>
            <person name="Wang K."/>
            <person name="Yang L."/>
            <person name="Pan H."/>
            <person name="Jiang H."/>
            <person name="Wei Q."/>
            <person name="Fang M."/>
            <person name="Yu H."/>
            <person name="Zhu C."/>
            <person name="Cai Y."/>
            <person name="He Y."/>
            <person name="Gan X."/>
            <person name="Zeng H."/>
            <person name="Yu D."/>
            <person name="Zhu Y."/>
            <person name="Jiang H."/>
            <person name="Qiu Q."/>
            <person name="Yang H."/>
            <person name="Zhang Y.E."/>
            <person name="Wang W."/>
            <person name="Zhu M."/>
            <person name="He S."/>
            <person name="Zhang G."/>
        </authorList>
    </citation>
    <scope>NUCLEOTIDE SEQUENCE [LARGE SCALE GENOMIC DNA]</scope>
    <source>
        <strain evidence="13">Bchr_013</strain>
    </source>
</reference>
<dbReference type="FunFam" id="3.10.250.10:FF:000003">
    <property type="entry name" value="Deleted in malignant brain tumors 1"/>
    <property type="match status" value="1"/>
</dbReference>
<feature type="disulfide bond" evidence="11">
    <location>
        <begin position="282"/>
        <end position="292"/>
    </location>
</feature>
<proteinExistence type="predicted"/>
<evidence type="ECO:0000256" key="6">
    <source>
        <dbReference type="ARBA" id="ARBA00022737"/>
    </source>
</evidence>
<evidence type="ECO:0000256" key="3">
    <source>
        <dbReference type="ARBA" id="ARBA00022525"/>
    </source>
</evidence>
<feature type="domain" description="SRCR" evidence="12">
    <location>
        <begin position="746"/>
        <end position="846"/>
    </location>
</feature>
<dbReference type="PANTHER" id="PTHR19331">
    <property type="entry name" value="SCAVENGER RECEPTOR DOMAIN-CONTAINING"/>
    <property type="match status" value="1"/>
</dbReference>
<dbReference type="FunFam" id="3.10.250.10:FF:000006">
    <property type="entry name" value="neurotrypsin isoform X2"/>
    <property type="match status" value="1"/>
</dbReference>
<keyword evidence="5" id="KW-0732">Signal</keyword>
<protein>
    <submittedName>
        <fullName evidence="13">DMBT1 protein</fullName>
    </submittedName>
</protein>
<dbReference type="Gene3D" id="3.10.250.10">
    <property type="entry name" value="SRCR-like domain"/>
    <property type="match status" value="8"/>
</dbReference>
<feature type="disulfide bond" evidence="11">
    <location>
        <begin position="28"/>
        <end position="92"/>
    </location>
</feature>
<dbReference type="PROSITE" id="PS50287">
    <property type="entry name" value="SRCR_2"/>
    <property type="match status" value="8"/>
</dbReference>
<dbReference type="GO" id="GO:0005737">
    <property type="term" value="C:cytoplasm"/>
    <property type="evidence" value="ECO:0007669"/>
    <property type="project" value="UniProtKB-ARBA"/>
</dbReference>
<evidence type="ECO:0000256" key="10">
    <source>
        <dbReference type="ARBA" id="ARBA00023180"/>
    </source>
</evidence>
<evidence type="ECO:0000313" key="13">
    <source>
        <dbReference type="EMBL" id="KAG2455962.1"/>
    </source>
</evidence>
<feature type="domain" description="SRCR" evidence="12">
    <location>
        <begin position="531"/>
        <end position="634"/>
    </location>
</feature>
<feature type="disulfide bond" evidence="11">
    <location>
        <begin position="665"/>
        <end position="729"/>
    </location>
</feature>
<feature type="disulfide bond" evidence="11">
    <location>
        <begin position="494"/>
        <end position="504"/>
    </location>
</feature>
<dbReference type="GO" id="GO:0016020">
    <property type="term" value="C:membrane"/>
    <property type="evidence" value="ECO:0007669"/>
    <property type="project" value="UniProtKB-SubCell"/>
</dbReference>